<sequence>MLLRCTKNQLHDYVHRARKNLSESPAKAKDGLRAAELQAAAEPFQLDFEVWQQPLHRPTGFEEERVCAAGTCCGTREARGTKSSNWPLHDKQKFLANNYTVLTLSRPRVHTLTQEAILQALVKTEAEPNVTQFLTVWQLHKDYAKALEASRRKVFPRAKGRGRKKAEKDAAFDRLDAIITASRTLPTVVLLDVVWHAAFAWLQKISKSAAEYLQTTYFKQVDRASLQRQFWCGVPVWHETNWWFAGFWAGVTGTYPGSGFGTQTLESFHSYWQEAVRQSTRADHEQSLAGWKRSFATTGTKN</sequence>
<accession>A0A1Q9ERP9</accession>
<evidence type="ECO:0000313" key="2">
    <source>
        <dbReference type="Proteomes" id="UP000186817"/>
    </source>
</evidence>
<keyword evidence="2" id="KW-1185">Reference proteome</keyword>
<gene>
    <name evidence="1" type="ORF">AK812_SmicGene6215</name>
</gene>
<name>A0A1Q9ERP9_SYMMI</name>
<organism evidence="1 2">
    <name type="scientific">Symbiodinium microadriaticum</name>
    <name type="common">Dinoflagellate</name>
    <name type="synonym">Zooxanthella microadriatica</name>
    <dbReference type="NCBI Taxonomy" id="2951"/>
    <lineage>
        <taxon>Eukaryota</taxon>
        <taxon>Sar</taxon>
        <taxon>Alveolata</taxon>
        <taxon>Dinophyceae</taxon>
        <taxon>Suessiales</taxon>
        <taxon>Symbiodiniaceae</taxon>
        <taxon>Symbiodinium</taxon>
    </lineage>
</organism>
<comment type="caution">
    <text evidence="1">The sequence shown here is derived from an EMBL/GenBank/DDBJ whole genome shotgun (WGS) entry which is preliminary data.</text>
</comment>
<dbReference type="Proteomes" id="UP000186817">
    <property type="component" value="Unassembled WGS sequence"/>
</dbReference>
<reference evidence="1 2" key="1">
    <citation type="submission" date="2016-02" db="EMBL/GenBank/DDBJ databases">
        <title>Genome analysis of coral dinoflagellate symbionts highlights evolutionary adaptations to a symbiotic lifestyle.</title>
        <authorList>
            <person name="Aranda M."/>
            <person name="Li Y."/>
            <person name="Liew Y.J."/>
            <person name="Baumgarten S."/>
            <person name="Simakov O."/>
            <person name="Wilson M."/>
            <person name="Piel J."/>
            <person name="Ashoor H."/>
            <person name="Bougouffa S."/>
            <person name="Bajic V.B."/>
            <person name="Ryu T."/>
            <person name="Ravasi T."/>
            <person name="Bayer T."/>
            <person name="Micklem G."/>
            <person name="Kim H."/>
            <person name="Bhak J."/>
            <person name="Lajeunesse T.C."/>
            <person name="Voolstra C.R."/>
        </authorList>
    </citation>
    <scope>NUCLEOTIDE SEQUENCE [LARGE SCALE GENOMIC DNA]</scope>
    <source>
        <strain evidence="1 2">CCMP2467</strain>
    </source>
</reference>
<dbReference type="OrthoDB" id="410126at2759"/>
<evidence type="ECO:0000313" key="1">
    <source>
        <dbReference type="EMBL" id="OLQ10092.1"/>
    </source>
</evidence>
<dbReference type="EMBL" id="LSRX01000084">
    <property type="protein sequence ID" value="OLQ10092.1"/>
    <property type="molecule type" value="Genomic_DNA"/>
</dbReference>
<dbReference type="AlphaFoldDB" id="A0A1Q9ERP9"/>
<proteinExistence type="predicted"/>
<protein>
    <submittedName>
        <fullName evidence="1">Uncharacterized protein</fullName>
    </submittedName>
</protein>